<dbReference type="Proteomes" id="UP000481153">
    <property type="component" value="Unassembled WGS sequence"/>
</dbReference>
<sequence length="146" mass="16177">MDGGSSHLSERIVETATQLQIILLCLPSNATHLIQPLDICVFSPFKRGIRRAIYNYMIENDDATTIPKSNALEIASCAWKQHIVGRTVVSGFSEAGLWPVDHAKMSARLAKFKEGGLPSYLSYCDFRPNLPISGDISNRLQIDQTI</sequence>
<dbReference type="VEuPathDB" id="FungiDB:AeMF1_014725"/>
<organism evidence="2 3">
    <name type="scientific">Aphanomyces euteiches</name>
    <dbReference type="NCBI Taxonomy" id="100861"/>
    <lineage>
        <taxon>Eukaryota</taxon>
        <taxon>Sar</taxon>
        <taxon>Stramenopiles</taxon>
        <taxon>Oomycota</taxon>
        <taxon>Saprolegniomycetes</taxon>
        <taxon>Saprolegniales</taxon>
        <taxon>Verrucalvaceae</taxon>
        <taxon>Aphanomyces</taxon>
    </lineage>
</organism>
<proteinExistence type="predicted"/>
<comment type="caution">
    <text evidence="2">The sequence shown here is derived from an EMBL/GenBank/DDBJ whole genome shotgun (WGS) entry which is preliminary data.</text>
</comment>
<accession>A0A6G0WFE5</accession>
<dbReference type="AlphaFoldDB" id="A0A6G0WFE5"/>
<feature type="domain" description="DDE-1" evidence="1">
    <location>
        <begin position="2"/>
        <end position="92"/>
    </location>
</feature>
<gene>
    <name evidence="2" type="ORF">Ae201684_016315</name>
</gene>
<dbReference type="InterPro" id="IPR004875">
    <property type="entry name" value="DDE_SF_endonuclease_dom"/>
</dbReference>
<evidence type="ECO:0000259" key="1">
    <source>
        <dbReference type="Pfam" id="PF03184"/>
    </source>
</evidence>
<dbReference type="Pfam" id="PF03184">
    <property type="entry name" value="DDE_1"/>
    <property type="match status" value="1"/>
</dbReference>
<protein>
    <recommendedName>
        <fullName evidence="1">DDE-1 domain-containing protein</fullName>
    </recommendedName>
</protein>
<name>A0A6G0WFE5_9STRA</name>
<evidence type="ECO:0000313" key="3">
    <source>
        <dbReference type="Proteomes" id="UP000481153"/>
    </source>
</evidence>
<reference evidence="2 3" key="1">
    <citation type="submission" date="2019-07" db="EMBL/GenBank/DDBJ databases">
        <title>Genomics analysis of Aphanomyces spp. identifies a new class of oomycete effector associated with host adaptation.</title>
        <authorList>
            <person name="Gaulin E."/>
        </authorList>
    </citation>
    <scope>NUCLEOTIDE SEQUENCE [LARGE SCALE GENOMIC DNA]</scope>
    <source>
        <strain evidence="2 3">ATCC 201684</strain>
    </source>
</reference>
<evidence type="ECO:0000313" key="2">
    <source>
        <dbReference type="EMBL" id="KAF0725163.1"/>
    </source>
</evidence>
<dbReference type="GO" id="GO:0003676">
    <property type="term" value="F:nucleic acid binding"/>
    <property type="evidence" value="ECO:0007669"/>
    <property type="project" value="InterPro"/>
</dbReference>
<dbReference type="EMBL" id="VJMJ01000249">
    <property type="protein sequence ID" value="KAF0725163.1"/>
    <property type="molecule type" value="Genomic_DNA"/>
</dbReference>
<keyword evidence="3" id="KW-1185">Reference proteome</keyword>